<dbReference type="PROSITE" id="PS51296">
    <property type="entry name" value="RIESKE"/>
    <property type="match status" value="1"/>
</dbReference>
<evidence type="ECO:0000259" key="8">
    <source>
        <dbReference type="PROSITE" id="PS51296"/>
    </source>
</evidence>
<protein>
    <submittedName>
        <fullName evidence="9">Nitrite reductase small subunit</fullName>
    </submittedName>
</protein>
<proteinExistence type="predicted"/>
<dbReference type="InterPro" id="IPR017941">
    <property type="entry name" value="Rieske_2Fe-2S"/>
</dbReference>
<dbReference type="GO" id="GO:0046872">
    <property type="term" value="F:metal ion binding"/>
    <property type="evidence" value="ECO:0007669"/>
    <property type="project" value="UniProtKB-KW"/>
</dbReference>
<dbReference type="GO" id="GO:0042128">
    <property type="term" value="P:nitrate assimilation"/>
    <property type="evidence" value="ECO:0007669"/>
    <property type="project" value="UniProtKB-KW"/>
</dbReference>
<dbReference type="SUPFAM" id="SSF50022">
    <property type="entry name" value="ISP domain"/>
    <property type="match status" value="1"/>
</dbReference>
<dbReference type="InterPro" id="IPR012748">
    <property type="entry name" value="Rieske-like_NirD"/>
</dbReference>
<dbReference type="CDD" id="cd03529">
    <property type="entry name" value="Rieske_NirD"/>
    <property type="match status" value="1"/>
</dbReference>
<feature type="domain" description="Rieske" evidence="8">
    <location>
        <begin position="11"/>
        <end position="112"/>
    </location>
</feature>
<dbReference type="RefSeq" id="WP_069609037.1">
    <property type="nucleotide sequence ID" value="NZ_CP015217.1"/>
</dbReference>
<dbReference type="NCBIfam" id="TIGR02378">
    <property type="entry name" value="nirD_assim_sml"/>
    <property type="match status" value="1"/>
</dbReference>
<dbReference type="PANTHER" id="PTHR43809">
    <property type="entry name" value="NITRITE REDUCTASE (NADH) LARGE SUBUNIT"/>
    <property type="match status" value="1"/>
</dbReference>
<keyword evidence="10" id="KW-1185">Reference proteome</keyword>
<reference evidence="9 10" key="1">
    <citation type="submission" date="2016-04" db="EMBL/GenBank/DDBJ databases">
        <title>Complete genome seqeunce of Leptospira alstonii serovar Room22.</title>
        <authorList>
            <person name="Nally J.E."/>
            <person name="Bayles D.O."/>
            <person name="Hurley D."/>
            <person name="Fanning S."/>
            <person name="McMahon B.J."/>
            <person name="Arent Z."/>
        </authorList>
    </citation>
    <scope>NUCLEOTIDE SEQUENCE [LARGE SCALE GENOMIC DNA]</scope>
    <source>
        <strain evidence="9 10">GWTS #1</strain>
    </source>
</reference>
<dbReference type="PANTHER" id="PTHR43809:SF1">
    <property type="entry name" value="NITRITE REDUCTASE (NADH) LARGE SUBUNIT"/>
    <property type="match status" value="1"/>
</dbReference>
<evidence type="ECO:0000256" key="3">
    <source>
        <dbReference type="ARBA" id="ARBA00022723"/>
    </source>
</evidence>
<evidence type="ECO:0000256" key="1">
    <source>
        <dbReference type="ARBA" id="ARBA00022617"/>
    </source>
</evidence>
<dbReference type="GO" id="GO:0008942">
    <property type="term" value="F:nitrite reductase [NAD(P)H] activity"/>
    <property type="evidence" value="ECO:0007669"/>
    <property type="project" value="InterPro"/>
</dbReference>
<evidence type="ECO:0000256" key="5">
    <source>
        <dbReference type="ARBA" id="ARBA00023004"/>
    </source>
</evidence>
<keyword evidence="1" id="KW-0349">Heme</keyword>
<name>A0A1D7V1V7_9LEPT</name>
<sequence length="122" mass="13410">METAFVEKIWIEIAPVSEFSQDGGTCAKVGDEQIAIFHFQQGDEWYACENRCPHTGDMVLSRGLTGDSKGEPKVACPLHKRSFSLKTGECISGDSYTVRTFPVKVEDGMVYLAVDSSLVAKE</sequence>
<dbReference type="KEGG" id="laj:A0128_01470"/>
<keyword evidence="7" id="KW-0534">Nitrate assimilation</keyword>
<evidence type="ECO:0000256" key="2">
    <source>
        <dbReference type="ARBA" id="ARBA00022714"/>
    </source>
</evidence>
<keyword evidence="4" id="KW-0560">Oxidoreductase</keyword>
<evidence type="ECO:0000256" key="7">
    <source>
        <dbReference type="ARBA" id="ARBA00023063"/>
    </source>
</evidence>
<dbReference type="Gene3D" id="2.102.10.10">
    <property type="entry name" value="Rieske [2Fe-2S] iron-sulphur domain"/>
    <property type="match status" value="1"/>
</dbReference>
<gene>
    <name evidence="9" type="ORF">A0128_01470</name>
</gene>
<dbReference type="Proteomes" id="UP000094197">
    <property type="component" value="Chromosome 1"/>
</dbReference>
<dbReference type="GO" id="GO:0051537">
    <property type="term" value="F:2 iron, 2 sulfur cluster binding"/>
    <property type="evidence" value="ECO:0007669"/>
    <property type="project" value="UniProtKB-KW"/>
</dbReference>
<keyword evidence="2" id="KW-0001">2Fe-2S</keyword>
<dbReference type="InterPro" id="IPR036922">
    <property type="entry name" value="Rieske_2Fe-2S_sf"/>
</dbReference>
<evidence type="ECO:0000313" key="9">
    <source>
        <dbReference type="EMBL" id="AOP35838.1"/>
    </source>
</evidence>
<evidence type="ECO:0000256" key="6">
    <source>
        <dbReference type="ARBA" id="ARBA00023014"/>
    </source>
</evidence>
<dbReference type="InterPro" id="IPR052034">
    <property type="entry name" value="NasD-like"/>
</dbReference>
<keyword evidence="6" id="KW-0411">Iron-sulfur</keyword>
<dbReference type="OrthoDB" id="593800at2"/>
<dbReference type="PROSITE" id="PS51300">
    <property type="entry name" value="NIRD"/>
    <property type="match status" value="1"/>
</dbReference>
<accession>A0A1D7V1V7</accession>
<evidence type="ECO:0000256" key="4">
    <source>
        <dbReference type="ARBA" id="ARBA00023002"/>
    </source>
</evidence>
<keyword evidence="5" id="KW-0408">Iron</keyword>
<keyword evidence="3" id="KW-0479">Metal-binding</keyword>
<dbReference type="AlphaFoldDB" id="A0A1D7V1V7"/>
<organism evidence="9 10">
    <name type="scientific">Leptospira tipperaryensis</name>
    <dbReference type="NCBI Taxonomy" id="2564040"/>
    <lineage>
        <taxon>Bacteria</taxon>
        <taxon>Pseudomonadati</taxon>
        <taxon>Spirochaetota</taxon>
        <taxon>Spirochaetia</taxon>
        <taxon>Leptospirales</taxon>
        <taxon>Leptospiraceae</taxon>
        <taxon>Leptospira</taxon>
    </lineage>
</organism>
<dbReference type="Pfam" id="PF13806">
    <property type="entry name" value="Rieske_2"/>
    <property type="match status" value="1"/>
</dbReference>
<evidence type="ECO:0000313" key="10">
    <source>
        <dbReference type="Proteomes" id="UP000094197"/>
    </source>
</evidence>
<dbReference type="EMBL" id="CP015217">
    <property type="protein sequence ID" value="AOP35838.1"/>
    <property type="molecule type" value="Genomic_DNA"/>
</dbReference>